<protein>
    <submittedName>
        <fullName evidence="1">Uncharacterized protein</fullName>
    </submittedName>
</protein>
<evidence type="ECO:0000313" key="2">
    <source>
        <dbReference type="Proteomes" id="UP001586593"/>
    </source>
</evidence>
<reference evidence="1 2" key="1">
    <citation type="journal article" date="2024" name="Commun. Biol.">
        <title>Comparative genomic analysis of thermophilic fungi reveals convergent evolutionary adaptations and gene losses.</title>
        <authorList>
            <person name="Steindorff A.S."/>
            <person name="Aguilar-Pontes M.V."/>
            <person name="Robinson A.J."/>
            <person name="Andreopoulos B."/>
            <person name="LaButti K."/>
            <person name="Kuo A."/>
            <person name="Mondo S."/>
            <person name="Riley R."/>
            <person name="Otillar R."/>
            <person name="Haridas S."/>
            <person name="Lipzen A."/>
            <person name="Grimwood J."/>
            <person name="Schmutz J."/>
            <person name="Clum A."/>
            <person name="Reid I.D."/>
            <person name="Moisan M.C."/>
            <person name="Butler G."/>
            <person name="Nguyen T.T.M."/>
            <person name="Dewar K."/>
            <person name="Conant G."/>
            <person name="Drula E."/>
            <person name="Henrissat B."/>
            <person name="Hansel C."/>
            <person name="Singer S."/>
            <person name="Hutchinson M.I."/>
            <person name="de Vries R.P."/>
            <person name="Natvig D.O."/>
            <person name="Powell A.J."/>
            <person name="Tsang A."/>
            <person name="Grigoriev I.V."/>
        </authorList>
    </citation>
    <scope>NUCLEOTIDE SEQUENCE [LARGE SCALE GENOMIC DNA]</scope>
    <source>
        <strain evidence="1 2">ATCC 24622</strain>
    </source>
</reference>
<proteinExistence type="predicted"/>
<dbReference type="Proteomes" id="UP001586593">
    <property type="component" value="Unassembled WGS sequence"/>
</dbReference>
<accession>A0ABR3XYC6</accession>
<dbReference type="EMBL" id="JAZHXJ010000031">
    <property type="protein sequence ID" value="KAL1880557.1"/>
    <property type="molecule type" value="Genomic_DNA"/>
</dbReference>
<evidence type="ECO:0000313" key="1">
    <source>
        <dbReference type="EMBL" id="KAL1880557.1"/>
    </source>
</evidence>
<sequence length="164" mass="18020">MAEASPAHGAEGLIRSADDNLQVDDNINEHDSAYNSYVQLPVAQTPDRCAPDDHFEAKAKPLFIQIGLLIVRIDTQRSICILSVLAEVEYPSLQVGHSKPLVSSIPLKESVTDISGFPWPSDMRFVPIGKNALTFPVSPADQQEERPPLPCFPGRILSRCESTR</sequence>
<keyword evidence="2" id="KW-1185">Reference proteome</keyword>
<gene>
    <name evidence="1" type="ORF">VTK73DRAFT_5570</name>
</gene>
<organism evidence="1 2">
    <name type="scientific">Phialemonium thermophilum</name>
    <dbReference type="NCBI Taxonomy" id="223376"/>
    <lineage>
        <taxon>Eukaryota</taxon>
        <taxon>Fungi</taxon>
        <taxon>Dikarya</taxon>
        <taxon>Ascomycota</taxon>
        <taxon>Pezizomycotina</taxon>
        <taxon>Sordariomycetes</taxon>
        <taxon>Sordariomycetidae</taxon>
        <taxon>Cephalothecales</taxon>
        <taxon>Cephalothecaceae</taxon>
        <taxon>Phialemonium</taxon>
    </lineage>
</organism>
<comment type="caution">
    <text evidence="1">The sequence shown here is derived from an EMBL/GenBank/DDBJ whole genome shotgun (WGS) entry which is preliminary data.</text>
</comment>
<name>A0ABR3XYC6_9PEZI</name>